<proteinExistence type="inferred from homology"/>
<dbReference type="EMBL" id="QXFV01000814">
    <property type="protein sequence ID" value="KAE9025210.1"/>
    <property type="molecule type" value="Genomic_DNA"/>
</dbReference>
<protein>
    <recommendedName>
        <fullName evidence="2">protein-tyrosine-phosphatase</fullName>
        <ecNumber evidence="2">3.1.3.48</ecNumber>
    </recommendedName>
</protein>
<dbReference type="SUPFAM" id="SSF52799">
    <property type="entry name" value="(Phosphotyrosine protein) phosphatases II"/>
    <property type="match status" value="1"/>
</dbReference>
<dbReference type="PROSITE" id="PS50054">
    <property type="entry name" value="TYR_PHOSPHATASE_DUAL"/>
    <property type="match status" value="1"/>
</dbReference>
<dbReference type="InterPro" id="IPR000340">
    <property type="entry name" value="Dual-sp_phosphatase_cat-dom"/>
</dbReference>
<accession>A0A6A4F796</accession>
<dbReference type="InterPro" id="IPR029021">
    <property type="entry name" value="Prot-tyrosine_phosphatase-like"/>
</dbReference>
<evidence type="ECO:0000259" key="5">
    <source>
        <dbReference type="PROSITE" id="PS50054"/>
    </source>
</evidence>
<dbReference type="Gene3D" id="3.90.190.10">
    <property type="entry name" value="Protein tyrosine phosphatase superfamily"/>
    <property type="match status" value="1"/>
</dbReference>
<dbReference type="Proteomes" id="UP000434957">
    <property type="component" value="Unassembled WGS sequence"/>
</dbReference>
<evidence type="ECO:0000313" key="7">
    <source>
        <dbReference type="EMBL" id="KAE9025210.1"/>
    </source>
</evidence>
<dbReference type="InterPro" id="IPR000387">
    <property type="entry name" value="Tyr_Pase_dom"/>
</dbReference>
<dbReference type="PROSITE" id="PS50056">
    <property type="entry name" value="TYR_PHOSPHATASE_2"/>
    <property type="match status" value="1"/>
</dbReference>
<keyword evidence="3" id="KW-0378">Hydrolase</keyword>
<reference evidence="8 10" key="1">
    <citation type="submission" date="2018-08" db="EMBL/GenBank/DDBJ databases">
        <title>Genomic investigation of the strawberry pathogen Phytophthora fragariae indicates pathogenicity is determined by transcriptional variation in three key races.</title>
        <authorList>
            <person name="Adams T.M."/>
            <person name="Armitage A.D."/>
            <person name="Sobczyk M.K."/>
            <person name="Bates H.J."/>
            <person name="Dunwell J.M."/>
            <person name="Nellist C.F."/>
            <person name="Harrison R.J."/>
        </authorList>
    </citation>
    <scope>NUCLEOTIDE SEQUENCE [LARGE SCALE GENOMIC DNA]</scope>
    <source>
        <strain evidence="7 9">SCRP249</strain>
        <strain evidence="8 10">SCRP333</strain>
    </source>
</reference>
<keyword evidence="4" id="KW-0904">Protein phosphatase</keyword>
<organism evidence="8 10">
    <name type="scientific">Phytophthora rubi</name>
    <dbReference type="NCBI Taxonomy" id="129364"/>
    <lineage>
        <taxon>Eukaryota</taxon>
        <taxon>Sar</taxon>
        <taxon>Stramenopiles</taxon>
        <taxon>Oomycota</taxon>
        <taxon>Peronosporomycetes</taxon>
        <taxon>Peronosporales</taxon>
        <taxon>Peronosporaceae</taxon>
        <taxon>Phytophthora</taxon>
    </lineage>
</organism>
<dbReference type="PANTHER" id="PTHR10159">
    <property type="entry name" value="DUAL SPECIFICITY PROTEIN PHOSPHATASE"/>
    <property type="match status" value="1"/>
</dbReference>
<dbReference type="GO" id="GO:0043409">
    <property type="term" value="P:negative regulation of MAPK cascade"/>
    <property type="evidence" value="ECO:0007669"/>
    <property type="project" value="TreeGrafter"/>
</dbReference>
<evidence type="ECO:0000256" key="1">
    <source>
        <dbReference type="ARBA" id="ARBA00008601"/>
    </source>
</evidence>
<gene>
    <name evidence="7" type="ORF">PR001_g12493</name>
    <name evidence="8" type="ORF">PR003_g12794</name>
</gene>
<name>A0A6A4F796_9STRA</name>
<feature type="domain" description="Tyrosine specific protein phosphatases" evidence="6">
    <location>
        <begin position="156"/>
        <end position="215"/>
    </location>
</feature>
<dbReference type="GO" id="GO:0033550">
    <property type="term" value="F:MAP kinase tyrosine phosphatase activity"/>
    <property type="evidence" value="ECO:0007669"/>
    <property type="project" value="TreeGrafter"/>
</dbReference>
<dbReference type="PROSITE" id="PS00383">
    <property type="entry name" value="TYR_PHOSPHATASE_1"/>
    <property type="match status" value="1"/>
</dbReference>
<sequence length="241" mass="26099">MDVEGTKLDGYGGPRLCVTPLSQPEDEHCLGAMEISTSKASAAASAGSQDDQLATELSAPRRASACSTSSVEAEPKKKELNSGFRKMREAFMAKMFETKDNVPVAVGEVCGLFIGSYGAANNLEALKHAGITHILFPEEFTYLRLEVADLPSVRISDFFDEALGFVDAALETGGKVLVHCFMGRSRSATIVLAYLIARQTLTLSDALYKLRAVRPQAQPNTGFYHELRVFEAAQSLQQPSE</sequence>
<dbReference type="Pfam" id="PF00782">
    <property type="entry name" value="DSPc"/>
    <property type="match status" value="1"/>
</dbReference>
<comment type="caution">
    <text evidence="8">The sequence shown here is derived from an EMBL/GenBank/DDBJ whole genome shotgun (WGS) entry which is preliminary data.</text>
</comment>
<keyword evidence="10" id="KW-1185">Reference proteome</keyword>
<feature type="domain" description="Tyrosine-protein phosphatase" evidence="5">
    <location>
        <begin position="102"/>
        <end position="236"/>
    </location>
</feature>
<dbReference type="GO" id="GO:0005737">
    <property type="term" value="C:cytoplasm"/>
    <property type="evidence" value="ECO:0007669"/>
    <property type="project" value="TreeGrafter"/>
</dbReference>
<evidence type="ECO:0000313" key="8">
    <source>
        <dbReference type="EMBL" id="KAE9335872.1"/>
    </source>
</evidence>
<evidence type="ECO:0000313" key="9">
    <source>
        <dbReference type="Proteomes" id="UP000429607"/>
    </source>
</evidence>
<dbReference type="SMART" id="SM00195">
    <property type="entry name" value="DSPc"/>
    <property type="match status" value="1"/>
</dbReference>
<evidence type="ECO:0000256" key="3">
    <source>
        <dbReference type="ARBA" id="ARBA00022801"/>
    </source>
</evidence>
<evidence type="ECO:0000256" key="4">
    <source>
        <dbReference type="ARBA" id="ARBA00022912"/>
    </source>
</evidence>
<dbReference type="GO" id="GO:0017017">
    <property type="term" value="F:MAP kinase tyrosine/serine/threonine phosphatase activity"/>
    <property type="evidence" value="ECO:0007669"/>
    <property type="project" value="TreeGrafter"/>
</dbReference>
<dbReference type="PANTHER" id="PTHR10159:SF511">
    <property type="entry name" value="DUAL SPECIFICITY PROTEIN PHOSPHATASE 1"/>
    <property type="match status" value="1"/>
</dbReference>
<evidence type="ECO:0000259" key="6">
    <source>
        <dbReference type="PROSITE" id="PS50056"/>
    </source>
</evidence>
<dbReference type="InterPro" id="IPR016130">
    <property type="entry name" value="Tyr_Pase_AS"/>
</dbReference>
<dbReference type="EC" id="3.1.3.48" evidence="2"/>
<evidence type="ECO:0000256" key="2">
    <source>
        <dbReference type="ARBA" id="ARBA00013064"/>
    </source>
</evidence>
<dbReference type="Proteomes" id="UP000429607">
    <property type="component" value="Unassembled WGS sequence"/>
</dbReference>
<dbReference type="GO" id="GO:0008330">
    <property type="term" value="F:protein tyrosine/threonine phosphatase activity"/>
    <property type="evidence" value="ECO:0007669"/>
    <property type="project" value="TreeGrafter"/>
</dbReference>
<dbReference type="InterPro" id="IPR020422">
    <property type="entry name" value="TYR_PHOSPHATASE_DUAL_dom"/>
</dbReference>
<dbReference type="EMBL" id="QXFT01000783">
    <property type="protein sequence ID" value="KAE9335872.1"/>
    <property type="molecule type" value="Genomic_DNA"/>
</dbReference>
<comment type="similarity">
    <text evidence="1">Belongs to the protein-tyrosine phosphatase family. Non-receptor class dual specificity subfamily.</text>
</comment>
<dbReference type="CDD" id="cd14498">
    <property type="entry name" value="DSP"/>
    <property type="match status" value="1"/>
</dbReference>
<dbReference type="AlphaFoldDB" id="A0A6A4F796"/>
<evidence type="ECO:0000313" key="10">
    <source>
        <dbReference type="Proteomes" id="UP000434957"/>
    </source>
</evidence>